<dbReference type="AlphaFoldDB" id="D6ZYS6"/>
<dbReference type="InterPro" id="IPR014085">
    <property type="entry name" value="Allophanate_hydrolase"/>
</dbReference>
<dbReference type="RefSeq" id="WP_013168546.1">
    <property type="nucleotide sequence ID" value="NC_014217.1"/>
</dbReference>
<dbReference type="Pfam" id="PF01425">
    <property type="entry name" value="Amidase"/>
    <property type="match status" value="1"/>
</dbReference>
<feature type="domain" description="Allophanate hydrolase C-terminal" evidence="2">
    <location>
        <begin position="464"/>
        <end position="586"/>
    </location>
</feature>
<dbReference type="InterPro" id="IPR053844">
    <property type="entry name" value="AH_C"/>
</dbReference>
<name>D6ZYS6_ANCN5</name>
<evidence type="ECO:0000313" key="4">
    <source>
        <dbReference type="Proteomes" id="UP000006633"/>
    </source>
</evidence>
<organism evidence="3 4">
    <name type="scientific">Ancylobacter novellus (strain ATCC 8093 / DSM 506 / JCM 20403 / CCM 1077 / IAM 12100 / NBRC 12443 / NCIMB 10456)</name>
    <name type="common">Starkeya novella</name>
    <dbReference type="NCBI Taxonomy" id="639283"/>
    <lineage>
        <taxon>Bacteria</taxon>
        <taxon>Pseudomonadati</taxon>
        <taxon>Pseudomonadota</taxon>
        <taxon>Alphaproteobacteria</taxon>
        <taxon>Hyphomicrobiales</taxon>
        <taxon>Xanthobacteraceae</taxon>
        <taxon>Ancylobacter</taxon>
    </lineage>
</organism>
<dbReference type="Gene3D" id="1.20.58.1700">
    <property type="match status" value="1"/>
</dbReference>
<evidence type="ECO:0000313" key="3">
    <source>
        <dbReference type="EMBL" id="ADH91045.1"/>
    </source>
</evidence>
<dbReference type="SUPFAM" id="SSF75304">
    <property type="entry name" value="Amidase signature (AS) enzymes"/>
    <property type="match status" value="1"/>
</dbReference>
<feature type="domain" description="Amidase" evidence="1">
    <location>
        <begin position="34"/>
        <end position="438"/>
    </location>
</feature>
<keyword evidence="3" id="KW-0378">Hydrolase</keyword>
<gene>
    <name evidence="3" type="ordered locus">Snov_3775</name>
</gene>
<evidence type="ECO:0000259" key="1">
    <source>
        <dbReference type="Pfam" id="PF01425"/>
    </source>
</evidence>
<reference evidence="3 4" key="1">
    <citation type="journal article" date="2012" name="Stand. Genomic Sci.">
        <title>Complete genome sequence of the facultatively chemolithoautotrophic and methylotrophic alpha Proteobacterium Starkeya novella type strain (ATCC 8093(T)).</title>
        <authorList>
            <person name="Kappler U."/>
            <person name="Davenport K."/>
            <person name="Beatson S."/>
            <person name="Lucas S."/>
            <person name="Lapidus A."/>
            <person name="Copeland A."/>
            <person name="Berry K.W."/>
            <person name="Glavina Del Rio T."/>
            <person name="Hammon N."/>
            <person name="Dalin E."/>
            <person name="Tice H."/>
            <person name="Pitluck S."/>
            <person name="Richardson P."/>
            <person name="Bruce D."/>
            <person name="Goodwin L.A."/>
            <person name="Han C."/>
            <person name="Tapia R."/>
            <person name="Detter J.C."/>
            <person name="Chang Y.J."/>
            <person name="Jeffries C.D."/>
            <person name="Land M."/>
            <person name="Hauser L."/>
            <person name="Kyrpides N.C."/>
            <person name="Goker M."/>
            <person name="Ivanova N."/>
            <person name="Klenk H.P."/>
            <person name="Woyke T."/>
        </authorList>
    </citation>
    <scope>NUCLEOTIDE SEQUENCE [LARGE SCALE GENOMIC DNA]</scope>
    <source>
        <strain evidence="4">ATCC 8093 / DSM 506 / JCM 20403 / CCM 1077 / IAM 12100 / NBRC 12443 / NCIMB 10456</strain>
    </source>
</reference>
<dbReference type="NCBIfam" id="TIGR02713">
    <property type="entry name" value="allophanate_hyd"/>
    <property type="match status" value="1"/>
</dbReference>
<dbReference type="EMBL" id="CP002026">
    <property type="protein sequence ID" value="ADH91045.1"/>
    <property type="molecule type" value="Genomic_DNA"/>
</dbReference>
<dbReference type="Gene3D" id="3.90.1300.10">
    <property type="entry name" value="Amidase signature (AS) domain"/>
    <property type="match status" value="1"/>
</dbReference>
<dbReference type="InterPro" id="IPR036928">
    <property type="entry name" value="AS_sf"/>
</dbReference>
<dbReference type="Gene3D" id="3.10.490.10">
    <property type="entry name" value="Gamma-glutamyl cyclotransferase-like"/>
    <property type="match status" value="1"/>
</dbReference>
<accession>D6ZYS6</accession>
<dbReference type="GO" id="GO:0016787">
    <property type="term" value="F:hydrolase activity"/>
    <property type="evidence" value="ECO:0007669"/>
    <property type="project" value="UniProtKB-KW"/>
</dbReference>
<dbReference type="KEGG" id="sno:Snov_3775"/>
<dbReference type="InterPro" id="IPR000120">
    <property type="entry name" value="Amidase"/>
</dbReference>
<protein>
    <submittedName>
        <fullName evidence="3">Allophanate hydrolase</fullName>
    </submittedName>
</protein>
<dbReference type="Pfam" id="PF21986">
    <property type="entry name" value="AH_C"/>
    <property type="match status" value="1"/>
</dbReference>
<dbReference type="eggNOG" id="COG0154">
    <property type="taxonomic scope" value="Bacteria"/>
</dbReference>
<dbReference type="PANTHER" id="PTHR11895:SF169">
    <property type="entry name" value="GLUTAMYL-TRNA(GLN) AMIDOTRANSFERASE"/>
    <property type="match status" value="1"/>
</dbReference>
<dbReference type="STRING" id="639283.Snov_3775"/>
<dbReference type="InterPro" id="IPR023631">
    <property type="entry name" value="Amidase_dom"/>
</dbReference>
<keyword evidence="4" id="KW-1185">Reference proteome</keyword>
<dbReference type="HOGENOM" id="CLU_009600_0_1_5"/>
<dbReference type="NCBIfam" id="NF006043">
    <property type="entry name" value="PRK08186.1"/>
    <property type="match status" value="1"/>
</dbReference>
<dbReference type="PANTHER" id="PTHR11895">
    <property type="entry name" value="TRANSAMIDASE"/>
    <property type="match status" value="1"/>
</dbReference>
<sequence length="602" mass="62939">MPVAQCDAVPLLDLPFTLAALRAAYAGGLSPEAVVEEAFRRLDALSDPGIFLYEARHAALGEARALGAPDGRPLWGIPYAVKDNIDVARMPTTAACPDFTYVAEADAAVVARLRAMGAICLGKTNLDQFATGLVGVRTPYPVPRNAVDPKLVPGGSSSGSAVAVARRLAVFALGTDTAGSGRVPAALNDIVGLKPSLGALSSIGMVPACRSLDTVSIFAGSVAEAWELFELTAFYDAADPWSQALPAQRLSPPPPRFRVAVPDALSLRTYGDEAQAAHFRATIAKLQAGGAEVREIDFSPFYAVAELLYSGPWVAERVAAVGARVTQAPETLHPTTRAILNLGLSLTAVDAFKGLYRLQELKRRCEEAQFICVPTIPTFVTLEEIGADPIGPNARLGTYTNFVNLLDLCGIAVPTGPRGDGRPGSLTILARKGEDAACASLALRVERGGRAPVPVPAPAADEIALAVCGAHMSGLPLNHELIHRGGRFLRACRTAPHYNLYALPGGPPARPGLVRNADGQGAAIAVEIWALPRTALGDFLAGVPAPLAIGTLMLEDGSEVKGFLCESHALAGARDITREGGWREALAADAPAPRELSPVVEP</sequence>
<evidence type="ECO:0000259" key="2">
    <source>
        <dbReference type="Pfam" id="PF21986"/>
    </source>
</evidence>
<dbReference type="Proteomes" id="UP000006633">
    <property type="component" value="Chromosome"/>
</dbReference>
<proteinExistence type="predicted"/>